<evidence type="ECO:0000313" key="8">
    <source>
        <dbReference type="EMBL" id="MBM7037841.1"/>
    </source>
</evidence>
<accession>A0ABS2HL66</accession>
<name>A0ABS2HL66_9VIBR</name>
<evidence type="ECO:0000256" key="2">
    <source>
        <dbReference type="ARBA" id="ARBA00022801"/>
    </source>
</evidence>
<dbReference type="EMBL" id="JAFEUM010000007">
    <property type="protein sequence ID" value="MBM7037841.1"/>
    <property type="molecule type" value="Genomic_DNA"/>
</dbReference>
<dbReference type="CDD" id="cd18791">
    <property type="entry name" value="SF2_C_RHA"/>
    <property type="match status" value="1"/>
</dbReference>
<dbReference type="InterPro" id="IPR010225">
    <property type="entry name" value="HrpB"/>
</dbReference>
<feature type="domain" description="Helicase ATP-binding" evidence="6">
    <location>
        <begin position="5"/>
        <end position="168"/>
    </location>
</feature>
<evidence type="ECO:0000256" key="5">
    <source>
        <dbReference type="SAM" id="MobiDB-lite"/>
    </source>
</evidence>
<feature type="domain" description="Helicase C-terminal" evidence="7">
    <location>
        <begin position="194"/>
        <end position="361"/>
    </location>
</feature>
<dbReference type="InterPro" id="IPR011545">
    <property type="entry name" value="DEAD/DEAH_box_helicase_dom"/>
</dbReference>
<dbReference type="PANTHER" id="PTHR43519:SF1">
    <property type="entry name" value="ATP-DEPENDENT RNA HELICASE HRPB"/>
    <property type="match status" value="1"/>
</dbReference>
<dbReference type="CDD" id="cd17990">
    <property type="entry name" value="DEXHc_HrpB"/>
    <property type="match status" value="1"/>
</dbReference>
<reference evidence="8 9" key="1">
    <citation type="submission" date="2021-02" db="EMBL/GenBank/DDBJ databases">
        <authorList>
            <person name="Park J.-S."/>
        </authorList>
    </citation>
    <scope>NUCLEOTIDE SEQUENCE [LARGE SCALE GENOMIC DNA]</scope>
    <source>
        <strain evidence="8 9">188UL20-2</strain>
    </source>
</reference>
<dbReference type="Pfam" id="PF08482">
    <property type="entry name" value="HrpB_C"/>
    <property type="match status" value="1"/>
</dbReference>
<evidence type="ECO:0000313" key="9">
    <source>
        <dbReference type="Proteomes" id="UP000809621"/>
    </source>
</evidence>
<dbReference type="Pfam" id="PF00270">
    <property type="entry name" value="DEAD"/>
    <property type="match status" value="1"/>
</dbReference>
<comment type="caution">
    <text evidence="8">The sequence shown here is derived from an EMBL/GenBank/DDBJ whole genome shotgun (WGS) entry which is preliminary data.</text>
</comment>
<sequence length="827" mass="91582">MPDLLEALRQSNQVLLKAPTGAGKSTYLPKALLERGAVVGKIVLLEPRRLAAKNIALFLAKQLGEPIGQRVGYRVRGETKVSADTVIEVVTEAILTRMIQSDPELSGIGMVILDEFHERSIHADTALAFCLEIQAALRDDLALLVMSATLDEQSFTTLMPEATFLQSQGKSYPVELQYAPVPQSRYWLPHVIQTIQRVYTQHQGVILVFLPSVSAIERVFSELSHDLSAPTDVSVCRLHGRLPFSQQQQAIKADGNVKTKIVLTTNVAETSLTIEGVTLVIDSGLEREASFNLNTGITKLEEKWTNQSSAIQRAGRAGRLGPGQCIRLYSETQFNQMASNAVPEILRSDLSALALEMKVWGANELCDLAWLTPPLATHWAHATALLKELGLLDGAHKPTELLATAHQFGSSPRIASMLLSAQQVAKNPHHDQVGQKLLHGAIWLAALLDEPVKQGVDIQSWVSLLAANRHPKQALMGKRIQQLSGLLRCTLNGEPDPAYLGIALSFAFPDRVAKARSGSTNNQWQNYQLANGHGAQMRSDEKLAQQAYLVCADLITATQSASTITAAMGVDIDLLQTLRADHFEKKSLAKWSDERGQLLAETQLCWGKLVVSRRANTSPDRQDIEQALLQYVASKGLKVLAPTEQDLQLIERARCAAQWLDEHTWPDFEPSSLLQSVDLWLAPYLANIVNAKQLRSLSVSELLQAYLGWENMQLLNKQLPTHLTTAAGSRKRLTYQFGKSPFLAVKMQEMFGECDSPSIAHGRIKVTLELLSPAQRPLQVTQDLAGFWRGAYNEVKKEMRGRYPKHVWPDEPQHHQATTKTKRQLNR</sequence>
<dbReference type="PANTHER" id="PTHR43519">
    <property type="entry name" value="ATP-DEPENDENT RNA HELICASE HRPB"/>
    <property type="match status" value="1"/>
</dbReference>
<keyword evidence="2" id="KW-0378">Hydrolase</keyword>
<dbReference type="InterPro" id="IPR014001">
    <property type="entry name" value="Helicase_ATP-bd"/>
</dbReference>
<dbReference type="Gene3D" id="1.10.10.2130">
    <property type="entry name" value="DEAH helicase family, winged-helix domain"/>
    <property type="match status" value="1"/>
</dbReference>
<dbReference type="PROSITE" id="PS51192">
    <property type="entry name" value="HELICASE_ATP_BIND_1"/>
    <property type="match status" value="1"/>
</dbReference>
<feature type="compositionally biased region" description="Basic and acidic residues" evidence="5">
    <location>
        <begin position="805"/>
        <end position="814"/>
    </location>
</feature>
<dbReference type="InterPro" id="IPR049614">
    <property type="entry name" value="HrpB_DEXH"/>
</dbReference>
<dbReference type="Proteomes" id="UP000809621">
    <property type="component" value="Unassembled WGS sequence"/>
</dbReference>
<evidence type="ECO:0000256" key="1">
    <source>
        <dbReference type="ARBA" id="ARBA00022741"/>
    </source>
</evidence>
<dbReference type="InterPro" id="IPR001650">
    <property type="entry name" value="Helicase_C-like"/>
</dbReference>
<protein>
    <submittedName>
        <fullName evidence="8">ATP-dependent helicase HrpB</fullName>
    </submittedName>
</protein>
<dbReference type="InterPro" id="IPR013689">
    <property type="entry name" value="RNA_helicase_ATP-dep_HrpB_C"/>
</dbReference>
<dbReference type="InterPro" id="IPR027417">
    <property type="entry name" value="P-loop_NTPase"/>
</dbReference>
<evidence type="ECO:0000259" key="7">
    <source>
        <dbReference type="PROSITE" id="PS51194"/>
    </source>
</evidence>
<dbReference type="Pfam" id="PF00271">
    <property type="entry name" value="Helicase_C"/>
    <property type="match status" value="1"/>
</dbReference>
<dbReference type="GO" id="GO:0004386">
    <property type="term" value="F:helicase activity"/>
    <property type="evidence" value="ECO:0007669"/>
    <property type="project" value="UniProtKB-KW"/>
</dbReference>
<keyword evidence="1" id="KW-0547">Nucleotide-binding</keyword>
<dbReference type="NCBIfam" id="TIGR01970">
    <property type="entry name" value="DEAH_box_HrpB"/>
    <property type="match status" value="1"/>
</dbReference>
<keyword evidence="9" id="KW-1185">Reference proteome</keyword>
<evidence type="ECO:0000256" key="4">
    <source>
        <dbReference type="ARBA" id="ARBA00022840"/>
    </source>
</evidence>
<dbReference type="InterPro" id="IPR042035">
    <property type="entry name" value="DEAH_win-hel_dom"/>
</dbReference>
<dbReference type="SMART" id="SM00490">
    <property type="entry name" value="HELICc"/>
    <property type="match status" value="1"/>
</dbReference>
<feature type="region of interest" description="Disordered" evidence="5">
    <location>
        <begin position="805"/>
        <end position="827"/>
    </location>
</feature>
<organism evidence="8 9">
    <name type="scientific">Vibrio ulleungensis</name>
    <dbReference type="NCBI Taxonomy" id="2807619"/>
    <lineage>
        <taxon>Bacteria</taxon>
        <taxon>Pseudomonadati</taxon>
        <taxon>Pseudomonadota</taxon>
        <taxon>Gammaproteobacteria</taxon>
        <taxon>Vibrionales</taxon>
        <taxon>Vibrionaceae</taxon>
        <taxon>Vibrio</taxon>
    </lineage>
</organism>
<proteinExistence type="predicted"/>
<evidence type="ECO:0000259" key="6">
    <source>
        <dbReference type="PROSITE" id="PS51192"/>
    </source>
</evidence>
<keyword evidence="4" id="KW-0067">ATP-binding</keyword>
<keyword evidence="3 8" id="KW-0347">Helicase</keyword>
<dbReference type="PIRSF" id="PIRSF005496">
    <property type="entry name" value="ATP_hel_hrpB"/>
    <property type="match status" value="1"/>
</dbReference>
<evidence type="ECO:0000256" key="3">
    <source>
        <dbReference type="ARBA" id="ARBA00022806"/>
    </source>
</evidence>
<dbReference type="PROSITE" id="PS51194">
    <property type="entry name" value="HELICASE_CTER"/>
    <property type="match status" value="1"/>
</dbReference>
<dbReference type="SUPFAM" id="SSF52540">
    <property type="entry name" value="P-loop containing nucleoside triphosphate hydrolases"/>
    <property type="match status" value="1"/>
</dbReference>
<gene>
    <name evidence="8" type="primary">hrpB</name>
    <name evidence="8" type="ORF">JQC93_15635</name>
</gene>
<dbReference type="SMART" id="SM00487">
    <property type="entry name" value="DEXDc"/>
    <property type="match status" value="1"/>
</dbReference>
<dbReference type="Gene3D" id="3.40.50.300">
    <property type="entry name" value="P-loop containing nucleotide triphosphate hydrolases"/>
    <property type="match status" value="2"/>
</dbReference>